<evidence type="ECO:0000313" key="4">
    <source>
        <dbReference type="Proteomes" id="UP000838763"/>
    </source>
</evidence>
<dbReference type="PANTHER" id="PTHR33048:SF42">
    <property type="entry name" value="INTEGRAL MEMBRANE PROTEIN"/>
    <property type="match status" value="1"/>
</dbReference>
<accession>A0A9P1H130</accession>
<protein>
    <submittedName>
        <fullName evidence="3">Uncharacterized protein</fullName>
    </submittedName>
</protein>
<gene>
    <name evidence="3" type="ORF">PPNO1_LOCUS3695</name>
</gene>
<comment type="caution">
    <text evidence="3">The sequence shown here is derived from an EMBL/GenBank/DDBJ whole genome shotgun (WGS) entry which is preliminary data.</text>
</comment>
<dbReference type="AlphaFoldDB" id="A0A9P1H130"/>
<proteinExistence type="predicted"/>
<keyword evidence="1" id="KW-0472">Membrane</keyword>
<evidence type="ECO:0000313" key="3">
    <source>
        <dbReference type="EMBL" id="CAI4213957.1"/>
    </source>
</evidence>
<feature type="transmembrane region" description="Helical" evidence="1">
    <location>
        <begin position="102"/>
        <end position="124"/>
    </location>
</feature>
<sequence>MGLINLMISSVLLTQGVKWGVGMHFEDMVLDNIPKVAEFSYAAGFATILGTAWSKTSFGITLLRISDVISDVLLCSGIMSFMKIIKLNEISDVRATTVDLKILGIAELAITIIAVSIPVLRAFIRRRSTSEGKASFVHMSQLPSIDREIRGQRKKAVSTQARFILMKLNLEKLDQALHNFMFNLATFSF</sequence>
<feature type="chain" id="PRO_5040381967" evidence="2">
    <location>
        <begin position="17"/>
        <end position="189"/>
    </location>
</feature>
<keyword evidence="1" id="KW-1133">Transmembrane helix</keyword>
<dbReference type="OrthoDB" id="5417887at2759"/>
<keyword evidence="4" id="KW-1185">Reference proteome</keyword>
<keyword evidence="2" id="KW-0732">Signal</keyword>
<evidence type="ECO:0000256" key="2">
    <source>
        <dbReference type="SAM" id="SignalP"/>
    </source>
</evidence>
<feature type="signal peptide" evidence="2">
    <location>
        <begin position="1"/>
        <end position="16"/>
    </location>
</feature>
<dbReference type="InterPro" id="IPR052337">
    <property type="entry name" value="SAT4-like"/>
</dbReference>
<evidence type="ECO:0000256" key="1">
    <source>
        <dbReference type="SAM" id="Phobius"/>
    </source>
</evidence>
<dbReference type="PANTHER" id="PTHR33048">
    <property type="entry name" value="PTH11-LIKE INTEGRAL MEMBRANE PROTEIN (AFU_ORTHOLOGUE AFUA_5G11245)"/>
    <property type="match status" value="1"/>
</dbReference>
<name>A0A9P1H130_9PEZI</name>
<keyword evidence="1" id="KW-0812">Transmembrane</keyword>
<organism evidence="3 4">
    <name type="scientific">Parascedosporium putredinis</name>
    <dbReference type="NCBI Taxonomy" id="1442378"/>
    <lineage>
        <taxon>Eukaryota</taxon>
        <taxon>Fungi</taxon>
        <taxon>Dikarya</taxon>
        <taxon>Ascomycota</taxon>
        <taxon>Pezizomycotina</taxon>
        <taxon>Sordariomycetes</taxon>
        <taxon>Hypocreomycetidae</taxon>
        <taxon>Microascales</taxon>
        <taxon>Microascaceae</taxon>
        <taxon>Parascedosporium</taxon>
    </lineage>
</organism>
<dbReference type="EMBL" id="CALLCH030000010">
    <property type="protein sequence ID" value="CAI4213957.1"/>
    <property type="molecule type" value="Genomic_DNA"/>
</dbReference>
<reference evidence="3" key="1">
    <citation type="submission" date="2022-11" db="EMBL/GenBank/DDBJ databases">
        <authorList>
            <person name="Scott C."/>
            <person name="Bruce N."/>
        </authorList>
    </citation>
    <scope>NUCLEOTIDE SEQUENCE</scope>
</reference>
<dbReference type="Proteomes" id="UP000838763">
    <property type="component" value="Unassembled WGS sequence"/>
</dbReference>